<proteinExistence type="predicted"/>
<sequence length="345" mass="38974">MPRRLSKILGVTRENLEEKGVFDSTIDFDSRLHLDPALLGKSRIPEFIKAKEKVSTYFTDILRLIKHSKKEGDALWRAALKKLTFGEGLHSSLGYSEKGTAGSGIGPETAERILKTAKEIVDAGISDPAIFELVPVLEERIGPDRISDMMSIILEEEFVSFTNRVARELEVIVPTTPGGKQIIFIPKSLLSDLPVAEEWEDVHIAAAYNESLRQILNNLIGVTWKKAAARYSKEELRRLLINNPELLKELLEKYKNRPGNGYDFEVDHLGILLWDVLGKQISEKYQINLKRYGSITSDNILAIVKKICQQYSSLIEFNGLVEHLYDNNGSLRPERFPQLLLFAVA</sequence>
<dbReference type="AlphaFoldDB" id="A0A1V9FYF0"/>
<dbReference type="RefSeq" id="WP_081163791.1">
    <property type="nucleotide sequence ID" value="NZ_LWBP01000103.1"/>
</dbReference>
<dbReference type="OrthoDB" id="212459at2"/>
<protein>
    <submittedName>
        <fullName evidence="1">Uncharacterized protein</fullName>
    </submittedName>
</protein>
<gene>
    <name evidence="1" type="ORF">A4R26_33820</name>
</gene>
<keyword evidence="2" id="KW-1185">Reference proteome</keyword>
<dbReference type="EMBL" id="LWBP01000103">
    <property type="protein sequence ID" value="OQP63347.1"/>
    <property type="molecule type" value="Genomic_DNA"/>
</dbReference>
<accession>A0A1V9FYF0</accession>
<evidence type="ECO:0000313" key="2">
    <source>
        <dbReference type="Proteomes" id="UP000192276"/>
    </source>
</evidence>
<name>A0A1V9FYF0_9BACT</name>
<organism evidence="1 2">
    <name type="scientific">Niastella populi</name>
    <dbReference type="NCBI Taxonomy" id="550983"/>
    <lineage>
        <taxon>Bacteria</taxon>
        <taxon>Pseudomonadati</taxon>
        <taxon>Bacteroidota</taxon>
        <taxon>Chitinophagia</taxon>
        <taxon>Chitinophagales</taxon>
        <taxon>Chitinophagaceae</taxon>
        <taxon>Niastella</taxon>
    </lineage>
</organism>
<reference evidence="2" key="1">
    <citation type="submission" date="2016-04" db="EMBL/GenBank/DDBJ databases">
        <authorList>
            <person name="Chen L."/>
            <person name="Zhuang W."/>
            <person name="Wang G."/>
        </authorList>
    </citation>
    <scope>NUCLEOTIDE SEQUENCE [LARGE SCALE GENOMIC DNA]</scope>
    <source>
        <strain evidence="2">208</strain>
    </source>
</reference>
<feature type="non-terminal residue" evidence="1">
    <location>
        <position position="345"/>
    </location>
</feature>
<dbReference type="Proteomes" id="UP000192276">
    <property type="component" value="Unassembled WGS sequence"/>
</dbReference>
<comment type="caution">
    <text evidence="1">The sequence shown here is derived from an EMBL/GenBank/DDBJ whole genome shotgun (WGS) entry which is preliminary data.</text>
</comment>
<evidence type="ECO:0000313" key="1">
    <source>
        <dbReference type="EMBL" id="OQP63347.1"/>
    </source>
</evidence>